<evidence type="ECO:0000313" key="5">
    <source>
        <dbReference type="EMBL" id="MFC3303563.1"/>
    </source>
</evidence>
<dbReference type="Proteomes" id="UP001595607">
    <property type="component" value="Unassembled WGS sequence"/>
</dbReference>
<dbReference type="Pfam" id="PF00196">
    <property type="entry name" value="GerE"/>
    <property type="match status" value="1"/>
</dbReference>
<proteinExistence type="predicted"/>
<keyword evidence="3" id="KW-0804">Transcription</keyword>
<dbReference type="Pfam" id="PF03472">
    <property type="entry name" value="Autoind_bind"/>
    <property type="match status" value="1"/>
</dbReference>
<dbReference type="Gene3D" id="1.10.10.10">
    <property type="entry name" value="Winged helix-like DNA-binding domain superfamily/Winged helix DNA-binding domain"/>
    <property type="match status" value="1"/>
</dbReference>
<dbReference type="PRINTS" id="PR00038">
    <property type="entry name" value="HTHLUXR"/>
</dbReference>
<dbReference type="Gene3D" id="3.30.450.80">
    <property type="entry name" value="Transcription factor LuxR-like, autoinducer-binding domain"/>
    <property type="match status" value="1"/>
</dbReference>
<feature type="domain" description="HTH luxR-type" evidence="4">
    <location>
        <begin position="153"/>
        <end position="218"/>
    </location>
</feature>
<dbReference type="PROSITE" id="PS50043">
    <property type="entry name" value="HTH_LUXR_2"/>
    <property type="match status" value="1"/>
</dbReference>
<dbReference type="SMART" id="SM00421">
    <property type="entry name" value="HTH_LUXR"/>
    <property type="match status" value="1"/>
</dbReference>
<evidence type="ECO:0000256" key="1">
    <source>
        <dbReference type="ARBA" id="ARBA00023015"/>
    </source>
</evidence>
<reference evidence="6" key="1">
    <citation type="journal article" date="2019" name="Int. J. Syst. Evol. Microbiol.">
        <title>The Global Catalogue of Microorganisms (GCM) 10K type strain sequencing project: providing services to taxonomists for standard genome sequencing and annotation.</title>
        <authorList>
            <consortium name="The Broad Institute Genomics Platform"/>
            <consortium name="The Broad Institute Genome Sequencing Center for Infectious Disease"/>
            <person name="Wu L."/>
            <person name="Ma J."/>
        </authorList>
    </citation>
    <scope>NUCLEOTIDE SEQUENCE [LARGE SCALE GENOMIC DNA]</scope>
    <source>
        <strain evidence="6">KCTC 22245</strain>
    </source>
</reference>
<dbReference type="PROSITE" id="PS00622">
    <property type="entry name" value="HTH_LUXR_1"/>
    <property type="match status" value="1"/>
</dbReference>
<evidence type="ECO:0000256" key="2">
    <source>
        <dbReference type="ARBA" id="ARBA00023125"/>
    </source>
</evidence>
<keyword evidence="1" id="KW-0805">Transcription regulation</keyword>
<sequence length="221" mass="24969">MLEFTIDAIKRRGITRMSYHHMPPPGAFDHSPYVSVITEGFPEEWVERYKDKQYYLTDPIPRRALSAGRPFWWSDAGRHFDLSEKEKAYLDELERADLGDGLAVPVFGPHGRDGYVGLGCGQDQRTLSTGQIIELQYICQAAHLRYCELLAKHLPKAAALSEREQEILNWIARGKSNAVIAEILGLSANTVDTYVRRIFKKFDVGDRVSAVLRGYALGLLS</sequence>
<evidence type="ECO:0000259" key="4">
    <source>
        <dbReference type="PROSITE" id="PS50043"/>
    </source>
</evidence>
<dbReference type="InterPro" id="IPR000792">
    <property type="entry name" value="Tscrpt_reg_LuxR_C"/>
</dbReference>
<accession>A0ABV7MEV0</accession>
<name>A0ABV7MEV0_9PROT</name>
<dbReference type="InterPro" id="IPR036693">
    <property type="entry name" value="TF_LuxR_autoind-bd_dom_sf"/>
</dbReference>
<protein>
    <submittedName>
        <fullName evidence="5">Autoinducer binding domain-containing protein</fullName>
    </submittedName>
</protein>
<evidence type="ECO:0000313" key="6">
    <source>
        <dbReference type="Proteomes" id="UP001595607"/>
    </source>
</evidence>
<dbReference type="InterPro" id="IPR016032">
    <property type="entry name" value="Sig_transdc_resp-reg_C-effctor"/>
</dbReference>
<keyword evidence="2" id="KW-0238">DNA-binding</keyword>
<dbReference type="CDD" id="cd06170">
    <property type="entry name" value="LuxR_C_like"/>
    <property type="match status" value="1"/>
</dbReference>
<evidence type="ECO:0000256" key="3">
    <source>
        <dbReference type="ARBA" id="ARBA00023163"/>
    </source>
</evidence>
<dbReference type="EMBL" id="JBHRVA010000003">
    <property type="protein sequence ID" value="MFC3303563.1"/>
    <property type="molecule type" value="Genomic_DNA"/>
</dbReference>
<dbReference type="InterPro" id="IPR036388">
    <property type="entry name" value="WH-like_DNA-bd_sf"/>
</dbReference>
<dbReference type="SUPFAM" id="SSF75516">
    <property type="entry name" value="Pheromone-binding domain of LuxR-like quorum-sensing transcription factors"/>
    <property type="match status" value="1"/>
</dbReference>
<dbReference type="InterPro" id="IPR005143">
    <property type="entry name" value="TF_LuxR_autoind-bd_dom"/>
</dbReference>
<organism evidence="5 6">
    <name type="scientific">Parvularcula lutaonensis</name>
    <dbReference type="NCBI Taxonomy" id="491923"/>
    <lineage>
        <taxon>Bacteria</taxon>
        <taxon>Pseudomonadati</taxon>
        <taxon>Pseudomonadota</taxon>
        <taxon>Alphaproteobacteria</taxon>
        <taxon>Parvularculales</taxon>
        <taxon>Parvularculaceae</taxon>
        <taxon>Parvularcula</taxon>
    </lineage>
</organism>
<dbReference type="SUPFAM" id="SSF46894">
    <property type="entry name" value="C-terminal effector domain of the bipartite response regulators"/>
    <property type="match status" value="1"/>
</dbReference>
<keyword evidence="6" id="KW-1185">Reference proteome</keyword>
<gene>
    <name evidence="5" type="ORF">ACFONP_12565</name>
</gene>
<dbReference type="PANTHER" id="PTHR44688">
    <property type="entry name" value="DNA-BINDING TRANSCRIPTIONAL ACTIVATOR DEVR_DOSR"/>
    <property type="match status" value="1"/>
</dbReference>
<comment type="caution">
    <text evidence="5">The sequence shown here is derived from an EMBL/GenBank/DDBJ whole genome shotgun (WGS) entry which is preliminary data.</text>
</comment>
<dbReference type="RefSeq" id="WP_189576234.1">
    <property type="nucleotide sequence ID" value="NZ_BMXU01000002.1"/>
</dbReference>
<dbReference type="PANTHER" id="PTHR44688:SF16">
    <property type="entry name" value="DNA-BINDING TRANSCRIPTIONAL ACTIVATOR DEVR_DOSR"/>
    <property type="match status" value="1"/>
</dbReference>